<evidence type="ECO:0008006" key="4">
    <source>
        <dbReference type="Google" id="ProtNLM"/>
    </source>
</evidence>
<protein>
    <recommendedName>
        <fullName evidence="4">DUF3072 domain-containing protein</fullName>
    </recommendedName>
</protein>
<reference evidence="2 3" key="1">
    <citation type="submission" date="2021-02" db="EMBL/GenBank/DDBJ databases">
        <title>Paracoccus methylovroum sp.nov., a new methanol and methylamine utilizing methylotrophic denitrifer.</title>
        <authorList>
            <person name="Timsy T."/>
            <person name="Behrendt U."/>
            <person name="Ulrich A."/>
            <person name="Spanner T."/>
            <person name="Foesel B.U."/>
            <person name="Horn M.A."/>
            <person name="Kolb S."/>
        </authorList>
    </citation>
    <scope>NUCLEOTIDE SEQUENCE [LARGE SCALE GENOMIC DNA]</scope>
    <source>
        <strain evidence="2 3">H4-D09</strain>
        <plasmid evidence="2 3">p2</plasmid>
    </source>
</reference>
<dbReference type="EMBL" id="CP070372">
    <property type="protein sequence ID" value="QRZ16209.1"/>
    <property type="molecule type" value="Genomic_DNA"/>
</dbReference>
<geneLocation type="plasmid" evidence="2 3">
    <name>p2</name>
</geneLocation>
<evidence type="ECO:0000313" key="3">
    <source>
        <dbReference type="Proteomes" id="UP000663629"/>
    </source>
</evidence>
<sequence>MGQKYVPELHDPNYRKAEGQDDKPLTDEEAERRFDAIIAKLDAEDRAAQRSQ</sequence>
<evidence type="ECO:0000256" key="1">
    <source>
        <dbReference type="SAM" id="MobiDB-lite"/>
    </source>
</evidence>
<proteinExistence type="predicted"/>
<feature type="region of interest" description="Disordered" evidence="1">
    <location>
        <begin position="1"/>
        <end position="30"/>
    </location>
</feature>
<evidence type="ECO:0000313" key="2">
    <source>
        <dbReference type="EMBL" id="QRZ16209.1"/>
    </source>
</evidence>
<gene>
    <name evidence="2" type="ORF">JWJ88_20785</name>
</gene>
<keyword evidence="2" id="KW-0614">Plasmid</keyword>
<dbReference type="Proteomes" id="UP000663629">
    <property type="component" value="Plasmid p2"/>
</dbReference>
<organism evidence="2 3">
    <name type="scientific">Paracoccus methylovorus</name>
    <dbReference type="NCBI Taxonomy" id="2812658"/>
    <lineage>
        <taxon>Bacteria</taxon>
        <taxon>Pseudomonadati</taxon>
        <taxon>Pseudomonadota</taxon>
        <taxon>Alphaproteobacteria</taxon>
        <taxon>Rhodobacterales</taxon>
        <taxon>Paracoccaceae</taxon>
        <taxon>Paracoccus</taxon>
    </lineage>
</organism>
<keyword evidence="3" id="KW-1185">Reference proteome</keyword>
<dbReference type="RefSeq" id="WP_205297093.1">
    <property type="nucleotide sequence ID" value="NZ_CP070372.1"/>
</dbReference>
<feature type="compositionally biased region" description="Basic and acidic residues" evidence="1">
    <location>
        <begin position="7"/>
        <end position="30"/>
    </location>
</feature>
<accession>A0ABX7JT43</accession>
<name>A0ABX7JT43_9RHOB</name>